<dbReference type="GO" id="GO:0005634">
    <property type="term" value="C:nucleus"/>
    <property type="evidence" value="ECO:0007669"/>
    <property type="project" value="UniProtKB-SubCell"/>
</dbReference>
<dbReference type="PROSITE" id="PS50863">
    <property type="entry name" value="B3"/>
    <property type="match status" value="1"/>
</dbReference>
<dbReference type="PANTHER" id="PTHR46245:SF3">
    <property type="entry name" value="B3 DOMAIN-CONTAINING TRANSCRIPTION REPRESSOR VAL1"/>
    <property type="match status" value="1"/>
</dbReference>
<protein>
    <recommendedName>
        <fullName evidence="6">TF-B3 domain-containing protein</fullName>
    </recommendedName>
</protein>
<keyword evidence="5" id="KW-0539">Nucleus</keyword>
<dbReference type="PANTHER" id="PTHR46245">
    <property type="entry name" value="B3 DOMAIN-CONTAINING PROTEIN OS07G0563300"/>
    <property type="match status" value="1"/>
</dbReference>
<reference evidence="7 8" key="1">
    <citation type="submission" date="2019-04" db="EMBL/GenBank/DDBJ databases">
        <title>An improved genome assembly and genetic linkage map for asparagus bean, Vigna unguiculata ssp. sesquipedialis.</title>
        <authorList>
            <person name="Xia Q."/>
            <person name="Zhang R."/>
            <person name="Dong Y."/>
        </authorList>
    </citation>
    <scope>NUCLEOTIDE SEQUENCE [LARGE SCALE GENOMIC DNA]</scope>
    <source>
        <tissue evidence="7">Leaf</tissue>
    </source>
</reference>
<dbReference type="EMBL" id="CP039351">
    <property type="protein sequence ID" value="QCD99928.1"/>
    <property type="molecule type" value="Genomic_DNA"/>
</dbReference>
<accession>A0A4D6MI82</accession>
<evidence type="ECO:0000256" key="1">
    <source>
        <dbReference type="ARBA" id="ARBA00004123"/>
    </source>
</evidence>
<dbReference type="InterPro" id="IPR003340">
    <property type="entry name" value="B3_DNA-bd"/>
</dbReference>
<evidence type="ECO:0000313" key="7">
    <source>
        <dbReference type="EMBL" id="QCD99928.1"/>
    </source>
</evidence>
<keyword evidence="2" id="KW-0805">Transcription regulation</keyword>
<evidence type="ECO:0000256" key="4">
    <source>
        <dbReference type="ARBA" id="ARBA00023163"/>
    </source>
</evidence>
<dbReference type="Proteomes" id="UP000501690">
    <property type="component" value="Linkage Group LG7"/>
</dbReference>
<dbReference type="GO" id="GO:0003677">
    <property type="term" value="F:DNA binding"/>
    <property type="evidence" value="ECO:0007669"/>
    <property type="project" value="UniProtKB-KW"/>
</dbReference>
<keyword evidence="3" id="KW-0238">DNA-binding</keyword>
<organism evidence="7 8">
    <name type="scientific">Vigna unguiculata</name>
    <name type="common">Cowpea</name>
    <dbReference type="NCBI Taxonomy" id="3917"/>
    <lineage>
        <taxon>Eukaryota</taxon>
        <taxon>Viridiplantae</taxon>
        <taxon>Streptophyta</taxon>
        <taxon>Embryophyta</taxon>
        <taxon>Tracheophyta</taxon>
        <taxon>Spermatophyta</taxon>
        <taxon>Magnoliopsida</taxon>
        <taxon>eudicotyledons</taxon>
        <taxon>Gunneridae</taxon>
        <taxon>Pentapetalae</taxon>
        <taxon>rosids</taxon>
        <taxon>fabids</taxon>
        <taxon>Fabales</taxon>
        <taxon>Fabaceae</taxon>
        <taxon>Papilionoideae</taxon>
        <taxon>50 kb inversion clade</taxon>
        <taxon>NPAAA clade</taxon>
        <taxon>indigoferoid/millettioid clade</taxon>
        <taxon>Phaseoleae</taxon>
        <taxon>Vigna</taxon>
    </lineage>
</organism>
<evidence type="ECO:0000256" key="5">
    <source>
        <dbReference type="ARBA" id="ARBA00023242"/>
    </source>
</evidence>
<evidence type="ECO:0000259" key="6">
    <source>
        <dbReference type="PROSITE" id="PS50863"/>
    </source>
</evidence>
<dbReference type="CDD" id="cd10017">
    <property type="entry name" value="B3_DNA"/>
    <property type="match status" value="1"/>
</dbReference>
<evidence type="ECO:0000256" key="2">
    <source>
        <dbReference type="ARBA" id="ARBA00023015"/>
    </source>
</evidence>
<feature type="domain" description="TF-B3" evidence="6">
    <location>
        <begin position="1"/>
        <end position="63"/>
    </location>
</feature>
<name>A0A4D6MI82_VIGUN</name>
<evidence type="ECO:0000256" key="3">
    <source>
        <dbReference type="ARBA" id="ARBA00023125"/>
    </source>
</evidence>
<dbReference type="Pfam" id="PF02362">
    <property type="entry name" value="B3"/>
    <property type="match status" value="1"/>
</dbReference>
<proteinExistence type="predicted"/>
<dbReference type="AlphaFoldDB" id="A0A4D6MI82"/>
<keyword evidence="4" id="KW-0804">Transcription</keyword>
<dbReference type="Gene3D" id="2.40.330.10">
    <property type="entry name" value="DNA-binding pseudobarrel domain"/>
    <property type="match status" value="1"/>
</dbReference>
<gene>
    <name evidence="7" type="ORF">DEO72_LG7g1215</name>
</gene>
<dbReference type="SUPFAM" id="SSF101936">
    <property type="entry name" value="DNA-binding pseudobarrel domain"/>
    <property type="match status" value="1"/>
</dbReference>
<keyword evidence="8" id="KW-1185">Reference proteome</keyword>
<sequence length="300" mass="33372">MKDVKGNEWTFQFRFWPNNNSRMYVLEGVTPCIQALQLNAGDIVIFSRIDPGGKFVLGFRRASDSTDTQDASAGNSNVFPTKEKTFSGTTAGNSYHDPLQTRKANGDAYLNKCSEHFRLGTGIAECLRTENSEMVNNDLVQLPISVSEKTQNIGPMCKRLLIHNEDAMELRVTWEEAQDLLCPAPSVKASIVAIEDQEFEEYEEPPVFGKRTTINARSSGKCSRLLPLDSVVKRNSGPEKQLHGIQNDDDIYDRDEGDGACLSEREGSINKGCVKKGERSAGEIDLNCRPNLDEDMQVDI</sequence>
<comment type="subcellular location">
    <subcellularLocation>
        <location evidence="1">Nucleus</location>
    </subcellularLocation>
</comment>
<evidence type="ECO:0000313" key="8">
    <source>
        <dbReference type="Proteomes" id="UP000501690"/>
    </source>
</evidence>
<dbReference type="InterPro" id="IPR015300">
    <property type="entry name" value="DNA-bd_pseudobarrel_sf"/>
</dbReference>